<dbReference type="Proteomes" id="UP000397656">
    <property type="component" value="Plasmid pRK1-1"/>
</dbReference>
<dbReference type="InterPro" id="IPR036388">
    <property type="entry name" value="WH-like_DNA-bd_sf"/>
</dbReference>
<dbReference type="PROSITE" id="PS50956">
    <property type="entry name" value="HTH_ASNC_2"/>
    <property type="match status" value="1"/>
</dbReference>
<evidence type="ECO:0000256" key="2">
    <source>
        <dbReference type="ARBA" id="ARBA00023125"/>
    </source>
</evidence>
<keyword evidence="5" id="KW-0614">Plasmid</keyword>
<dbReference type="SUPFAM" id="SSF46785">
    <property type="entry name" value="Winged helix' DNA-binding domain"/>
    <property type="match status" value="1"/>
</dbReference>
<evidence type="ECO:0000259" key="4">
    <source>
        <dbReference type="PROSITE" id="PS50956"/>
    </source>
</evidence>
<dbReference type="GO" id="GO:0006355">
    <property type="term" value="P:regulation of DNA-templated transcription"/>
    <property type="evidence" value="ECO:0007669"/>
    <property type="project" value="UniProtKB-ARBA"/>
</dbReference>
<sequence>MPVLDTIDRRILAALQRDGRISNNDLALEVGLSPSPCLRRLRMLEDTGVIRRYTAVLAPSEVGLPHTFFARISLRAQDGDTTQQFAAAMSELPQVLECYLMFGDCDALLRVVASDLEDYRRFLAQHLTPANGVRRVQTEIPCTVVKQTLELPLHWHGAPSGEGGRQP</sequence>
<dbReference type="EMBL" id="CP062805">
    <property type="protein sequence ID" value="QOT81772.1"/>
    <property type="molecule type" value="Genomic_DNA"/>
</dbReference>
<dbReference type="InterPro" id="IPR019887">
    <property type="entry name" value="Tscrpt_reg_AsnC/Lrp_C"/>
</dbReference>
<dbReference type="InterPro" id="IPR019888">
    <property type="entry name" value="Tscrpt_reg_AsnC-like"/>
</dbReference>
<evidence type="ECO:0000313" key="5">
    <source>
        <dbReference type="EMBL" id="QOT81772.1"/>
    </source>
</evidence>
<dbReference type="Gene3D" id="1.10.10.10">
    <property type="entry name" value="Winged helix-like DNA-binding domain superfamily/Winged helix DNA-binding domain"/>
    <property type="match status" value="1"/>
</dbReference>
<dbReference type="GO" id="GO:0043565">
    <property type="term" value="F:sequence-specific DNA binding"/>
    <property type="evidence" value="ECO:0007669"/>
    <property type="project" value="InterPro"/>
</dbReference>
<dbReference type="PROSITE" id="PS00519">
    <property type="entry name" value="HTH_ASNC_1"/>
    <property type="match status" value="1"/>
</dbReference>
<keyword evidence="3" id="KW-0804">Transcription</keyword>
<feature type="domain" description="HTH asnC-type" evidence="4">
    <location>
        <begin position="4"/>
        <end position="65"/>
    </location>
</feature>
<proteinExistence type="predicted"/>
<dbReference type="InterPro" id="IPR036390">
    <property type="entry name" value="WH_DNA-bd_sf"/>
</dbReference>
<keyword evidence="1" id="KW-0805">Transcription regulation</keyword>
<gene>
    <name evidence="5" type="ORF">F7R26_035970</name>
</gene>
<protein>
    <submittedName>
        <fullName evidence="5">Lrp/AsnC family transcriptional regulator</fullName>
    </submittedName>
</protein>
<dbReference type="InterPro" id="IPR000485">
    <property type="entry name" value="AsnC-type_HTH_dom"/>
</dbReference>
<accession>A0A643G1Z3</accession>
<dbReference type="InterPro" id="IPR011008">
    <property type="entry name" value="Dimeric_a/b-barrel"/>
</dbReference>
<dbReference type="SUPFAM" id="SSF54909">
    <property type="entry name" value="Dimeric alpha+beta barrel"/>
    <property type="match status" value="1"/>
</dbReference>
<dbReference type="Gene3D" id="3.30.70.920">
    <property type="match status" value="1"/>
</dbReference>
<dbReference type="GeneID" id="98406372"/>
<evidence type="ECO:0000256" key="3">
    <source>
        <dbReference type="ARBA" id="ARBA00023163"/>
    </source>
</evidence>
<evidence type="ECO:0000256" key="1">
    <source>
        <dbReference type="ARBA" id="ARBA00023015"/>
    </source>
</evidence>
<dbReference type="AlphaFoldDB" id="A0A643G1Z3"/>
<geneLocation type="plasmid" evidence="5 6">
    <name>pRK1-1</name>
</geneLocation>
<dbReference type="PANTHER" id="PTHR30154">
    <property type="entry name" value="LEUCINE-RESPONSIVE REGULATORY PROTEIN"/>
    <property type="match status" value="1"/>
</dbReference>
<dbReference type="InterPro" id="IPR019885">
    <property type="entry name" value="Tscrpt_reg_HTH_AsnC-type_CS"/>
</dbReference>
<dbReference type="SMART" id="SM00344">
    <property type="entry name" value="HTH_ASNC"/>
    <property type="match status" value="1"/>
</dbReference>
<evidence type="ECO:0000313" key="6">
    <source>
        <dbReference type="Proteomes" id="UP000397656"/>
    </source>
</evidence>
<dbReference type="GO" id="GO:0043200">
    <property type="term" value="P:response to amino acid"/>
    <property type="evidence" value="ECO:0007669"/>
    <property type="project" value="TreeGrafter"/>
</dbReference>
<dbReference type="Pfam" id="PF01037">
    <property type="entry name" value="AsnC_trans_reg"/>
    <property type="match status" value="1"/>
</dbReference>
<dbReference type="Pfam" id="PF13412">
    <property type="entry name" value="HTH_24"/>
    <property type="match status" value="1"/>
</dbReference>
<dbReference type="PRINTS" id="PR00033">
    <property type="entry name" value="HTHASNC"/>
</dbReference>
<reference evidence="5 6" key="1">
    <citation type="submission" date="2020-10" db="EMBL/GenBank/DDBJ databases">
        <title>Complete genome sequence of Cupriavidus basilensis CCUG 49340T.</title>
        <authorList>
            <person name="Salva-Serra F."/>
            <person name="Donoso R.A."/>
            <person name="Cho K.H."/>
            <person name="Yoo J.A."/>
            <person name="Lee K."/>
            <person name="Yoon S.-H."/>
            <person name="Perez-Pantoja D."/>
            <person name="Moore E.R.B."/>
        </authorList>
    </citation>
    <scope>NUCLEOTIDE SEQUENCE [LARGE SCALE GENOMIC DNA]</scope>
    <source>
        <strain evidence="6">CCUG 49340</strain>
        <plasmid evidence="5 6">pRK1-1</plasmid>
    </source>
</reference>
<dbReference type="PANTHER" id="PTHR30154:SF34">
    <property type="entry name" value="TRANSCRIPTIONAL REGULATOR AZLB"/>
    <property type="match status" value="1"/>
</dbReference>
<dbReference type="RefSeq" id="WP_058697498.1">
    <property type="nucleotide sequence ID" value="NZ_CP062805.1"/>
</dbReference>
<dbReference type="GO" id="GO:0005829">
    <property type="term" value="C:cytosol"/>
    <property type="evidence" value="ECO:0007669"/>
    <property type="project" value="TreeGrafter"/>
</dbReference>
<keyword evidence="2" id="KW-0238">DNA-binding</keyword>
<name>A0A643G1Z3_9BURK</name>
<organism evidence="5 6">
    <name type="scientific">Cupriavidus basilensis</name>
    <dbReference type="NCBI Taxonomy" id="68895"/>
    <lineage>
        <taxon>Bacteria</taxon>
        <taxon>Pseudomonadati</taxon>
        <taxon>Pseudomonadota</taxon>
        <taxon>Betaproteobacteria</taxon>
        <taxon>Burkholderiales</taxon>
        <taxon>Burkholderiaceae</taxon>
        <taxon>Cupriavidus</taxon>
    </lineage>
</organism>
<dbReference type="InterPro" id="IPR011991">
    <property type="entry name" value="ArsR-like_HTH"/>
</dbReference>
<dbReference type="CDD" id="cd00090">
    <property type="entry name" value="HTH_ARSR"/>
    <property type="match status" value="1"/>
</dbReference>